<dbReference type="Gene3D" id="3.10.20.30">
    <property type="match status" value="1"/>
</dbReference>
<dbReference type="InterPro" id="IPR017938">
    <property type="entry name" value="Riboflavin_synthase-like_b-brl"/>
</dbReference>
<dbReference type="InterPro" id="IPR001433">
    <property type="entry name" value="OxRdtase_FAD/NAD-bd"/>
</dbReference>
<evidence type="ECO:0000256" key="8">
    <source>
        <dbReference type="ARBA" id="ARBA00023014"/>
    </source>
</evidence>
<dbReference type="GO" id="GO:0016491">
    <property type="term" value="F:oxidoreductase activity"/>
    <property type="evidence" value="ECO:0007669"/>
    <property type="project" value="UniProtKB-KW"/>
</dbReference>
<dbReference type="Gene3D" id="3.40.50.80">
    <property type="entry name" value="Nucleotide-binding domain of ferredoxin-NADP reductase (FNR) module"/>
    <property type="match status" value="1"/>
</dbReference>
<dbReference type="RefSeq" id="WP_106462381.1">
    <property type="nucleotide sequence ID" value="NZ_PXOQ01000007.1"/>
</dbReference>
<dbReference type="SUPFAM" id="SSF54292">
    <property type="entry name" value="2Fe-2S ferredoxin-like"/>
    <property type="match status" value="1"/>
</dbReference>
<dbReference type="GO" id="GO:0051537">
    <property type="term" value="F:2 iron, 2 sulfur cluster binding"/>
    <property type="evidence" value="ECO:0007669"/>
    <property type="project" value="UniProtKB-KW"/>
</dbReference>
<dbReference type="CDD" id="cd00207">
    <property type="entry name" value="fer2"/>
    <property type="match status" value="1"/>
</dbReference>
<dbReference type="GO" id="GO:0046872">
    <property type="term" value="F:metal ion binding"/>
    <property type="evidence" value="ECO:0007669"/>
    <property type="project" value="UniProtKB-KW"/>
</dbReference>
<keyword evidence="3" id="KW-0001">2Fe-2S</keyword>
<comment type="caution">
    <text evidence="11">The sequence shown here is derived from an EMBL/GenBank/DDBJ whole genome shotgun (WGS) entry which is preliminary data.</text>
</comment>
<evidence type="ECO:0000256" key="3">
    <source>
        <dbReference type="ARBA" id="ARBA00022714"/>
    </source>
</evidence>
<dbReference type="InterPro" id="IPR001041">
    <property type="entry name" value="2Fe-2S_ferredoxin-type"/>
</dbReference>
<dbReference type="GO" id="GO:0050660">
    <property type="term" value="F:flavin adenine dinucleotide binding"/>
    <property type="evidence" value="ECO:0007669"/>
    <property type="project" value="TreeGrafter"/>
</dbReference>
<keyword evidence="6" id="KW-0560">Oxidoreductase</keyword>
<dbReference type="InterPro" id="IPR008333">
    <property type="entry name" value="Cbr1-like_FAD-bd_dom"/>
</dbReference>
<dbReference type="OrthoDB" id="9789468at2"/>
<feature type="domain" description="FAD-binding FR-type" evidence="10">
    <location>
        <begin position="2"/>
        <end position="106"/>
    </location>
</feature>
<dbReference type="PANTHER" id="PTHR47354">
    <property type="entry name" value="NADH OXIDOREDUCTASE HCR"/>
    <property type="match status" value="1"/>
</dbReference>
<dbReference type="InterPro" id="IPR006058">
    <property type="entry name" value="2Fe2S_fd_BS"/>
</dbReference>
<dbReference type="InterPro" id="IPR017927">
    <property type="entry name" value="FAD-bd_FR_type"/>
</dbReference>
<dbReference type="AlphaFoldDB" id="A0A2T1NCS4"/>
<dbReference type="SUPFAM" id="SSF52343">
    <property type="entry name" value="Ferredoxin reductase-like, C-terminal NADP-linked domain"/>
    <property type="match status" value="1"/>
</dbReference>
<dbReference type="SUPFAM" id="SSF63380">
    <property type="entry name" value="Riboflavin synthase domain-like"/>
    <property type="match status" value="1"/>
</dbReference>
<organism evidence="11 12">
    <name type="scientific">Aurantibacter aestuarii</name>
    <dbReference type="NCBI Taxonomy" id="1266046"/>
    <lineage>
        <taxon>Bacteria</taxon>
        <taxon>Pseudomonadati</taxon>
        <taxon>Bacteroidota</taxon>
        <taxon>Flavobacteriia</taxon>
        <taxon>Flavobacteriales</taxon>
        <taxon>Flavobacteriaceae</taxon>
        <taxon>Aurantibacter</taxon>
    </lineage>
</organism>
<keyword evidence="8" id="KW-0411">Iron-sulfur</keyword>
<dbReference type="PANTHER" id="PTHR47354:SF8">
    <property type="entry name" value="1,2-PHENYLACETYL-COA EPOXIDASE, SUBUNIT E"/>
    <property type="match status" value="1"/>
</dbReference>
<gene>
    <name evidence="11" type="ORF">C7H52_02885</name>
</gene>
<evidence type="ECO:0000256" key="1">
    <source>
        <dbReference type="ARBA" id="ARBA00001974"/>
    </source>
</evidence>
<accession>A0A2T1NCS4</accession>
<dbReference type="Proteomes" id="UP000238426">
    <property type="component" value="Unassembled WGS sequence"/>
</dbReference>
<keyword evidence="12" id="KW-1185">Reference proteome</keyword>
<feature type="domain" description="2Fe-2S ferredoxin-type" evidence="9">
    <location>
        <begin position="261"/>
        <end position="351"/>
    </location>
</feature>
<sequence>MAQFNTLNIKSITKETAKAVTLSFVIPSHLKNDYRFKAGQYLTLKSSINGEDIRRDYSICSSPNSGELKVAIKAVENGVFSNYATTSLEAGDTLEVATPQGRFVFEADPNKTRRIAAFAAGSGITPILSIAKTVLEDEPKSEFVLVYGNKTVKDTIFFQELLDLHQTYGDRFHLQFLYSQNKEANALFGRIEESTVDLIIKDKFKDLTIDDFYLCGPEAMINMVKTTLLANQVHEERIHFELFTSSSTAVAADPILANGETKITVIVDDEEETFMMSQEKTVLEMAIEKDLDAPYSCQGGVCSSCIARVKVGTTVMRQNSILTDKEVAEGLILTCQAQPTSATLVVDYDDV</sequence>
<keyword evidence="5" id="KW-0274">FAD</keyword>
<comment type="cofactor">
    <cofactor evidence="1">
        <name>FAD</name>
        <dbReference type="ChEBI" id="CHEBI:57692"/>
    </cofactor>
</comment>
<keyword evidence="7" id="KW-0408">Iron</keyword>
<dbReference type="Pfam" id="PF00111">
    <property type="entry name" value="Fer2"/>
    <property type="match status" value="1"/>
</dbReference>
<evidence type="ECO:0000313" key="11">
    <source>
        <dbReference type="EMBL" id="PSG90241.1"/>
    </source>
</evidence>
<keyword evidence="2" id="KW-0285">Flavoprotein</keyword>
<evidence type="ECO:0000259" key="9">
    <source>
        <dbReference type="PROSITE" id="PS51085"/>
    </source>
</evidence>
<proteinExistence type="predicted"/>
<dbReference type="EMBL" id="PXOQ01000007">
    <property type="protein sequence ID" value="PSG90241.1"/>
    <property type="molecule type" value="Genomic_DNA"/>
</dbReference>
<dbReference type="PROSITE" id="PS00197">
    <property type="entry name" value="2FE2S_FER_1"/>
    <property type="match status" value="1"/>
</dbReference>
<dbReference type="InterPro" id="IPR050415">
    <property type="entry name" value="MRET"/>
</dbReference>
<dbReference type="Pfam" id="PF00175">
    <property type="entry name" value="NAD_binding_1"/>
    <property type="match status" value="1"/>
</dbReference>
<dbReference type="InterPro" id="IPR036010">
    <property type="entry name" value="2Fe-2S_ferredoxin-like_sf"/>
</dbReference>
<dbReference type="InterPro" id="IPR039261">
    <property type="entry name" value="FNR_nucleotide-bd"/>
</dbReference>
<evidence type="ECO:0000256" key="6">
    <source>
        <dbReference type="ARBA" id="ARBA00023002"/>
    </source>
</evidence>
<protein>
    <submittedName>
        <fullName evidence="11">Flavodoxin reductase</fullName>
    </submittedName>
</protein>
<dbReference type="Pfam" id="PF00970">
    <property type="entry name" value="FAD_binding_6"/>
    <property type="match status" value="1"/>
</dbReference>
<evidence type="ECO:0000313" key="12">
    <source>
        <dbReference type="Proteomes" id="UP000238426"/>
    </source>
</evidence>
<dbReference type="InterPro" id="IPR012675">
    <property type="entry name" value="Beta-grasp_dom_sf"/>
</dbReference>
<name>A0A2T1NCS4_9FLAO</name>
<evidence type="ECO:0000256" key="2">
    <source>
        <dbReference type="ARBA" id="ARBA00022630"/>
    </source>
</evidence>
<reference evidence="11 12" key="1">
    <citation type="submission" date="2018-03" db="EMBL/GenBank/DDBJ databases">
        <title>Mesoflavibacter sp. HG37 and Mesoflavibacter sp. HG96 sp.nov., two marine bacteria isolated from seawater of Western Pacific Ocean.</title>
        <authorList>
            <person name="Cheng H."/>
            <person name="Wu Y.-H."/>
            <person name="Guo L.-L."/>
            <person name="Xu X.-W."/>
        </authorList>
    </citation>
    <scope>NUCLEOTIDE SEQUENCE [LARGE SCALE GENOMIC DNA]</scope>
    <source>
        <strain evidence="11 12">KCTC 32269</strain>
    </source>
</reference>
<evidence type="ECO:0000256" key="7">
    <source>
        <dbReference type="ARBA" id="ARBA00023004"/>
    </source>
</evidence>
<dbReference type="CDD" id="cd06214">
    <property type="entry name" value="PA_degradation_oxidoreductase_like"/>
    <property type="match status" value="1"/>
</dbReference>
<keyword evidence="4" id="KW-0479">Metal-binding</keyword>
<evidence type="ECO:0000256" key="4">
    <source>
        <dbReference type="ARBA" id="ARBA00022723"/>
    </source>
</evidence>
<dbReference type="Gene3D" id="2.40.30.10">
    <property type="entry name" value="Translation factors"/>
    <property type="match status" value="1"/>
</dbReference>
<evidence type="ECO:0000259" key="10">
    <source>
        <dbReference type="PROSITE" id="PS51384"/>
    </source>
</evidence>
<dbReference type="PROSITE" id="PS51085">
    <property type="entry name" value="2FE2S_FER_2"/>
    <property type="match status" value="1"/>
</dbReference>
<dbReference type="PROSITE" id="PS51384">
    <property type="entry name" value="FAD_FR"/>
    <property type="match status" value="1"/>
</dbReference>
<evidence type="ECO:0000256" key="5">
    <source>
        <dbReference type="ARBA" id="ARBA00022827"/>
    </source>
</evidence>
<dbReference type="PRINTS" id="PR00406">
    <property type="entry name" value="CYTB5RDTASE"/>
</dbReference>